<dbReference type="InterPro" id="IPR013830">
    <property type="entry name" value="SGNH_hydro"/>
</dbReference>
<dbReference type="PANTHER" id="PTHR14209:SF19">
    <property type="entry name" value="ISOAMYL ACETATE-HYDROLYZING ESTERASE 1 HOMOLOG"/>
    <property type="match status" value="1"/>
</dbReference>
<gene>
    <name evidence="2" type="ORF">Rhopal_001688-T1</name>
</gene>
<dbReference type="PANTHER" id="PTHR14209">
    <property type="entry name" value="ISOAMYL ACETATE-HYDROLYZING ESTERASE 1"/>
    <property type="match status" value="1"/>
</dbReference>
<comment type="caution">
    <text evidence="2">The sequence shown here is derived from an EMBL/GenBank/DDBJ whole genome shotgun (WGS) entry which is preliminary data.</text>
</comment>
<dbReference type="Pfam" id="PF13472">
    <property type="entry name" value="Lipase_GDSL_2"/>
    <property type="match status" value="1"/>
</dbReference>
<dbReference type="Proteomes" id="UP001342314">
    <property type="component" value="Unassembled WGS sequence"/>
</dbReference>
<accession>A0AAV5GH90</accession>
<reference evidence="2 3" key="1">
    <citation type="submission" date="2021-12" db="EMBL/GenBank/DDBJ databases">
        <title>High titer production of polyol ester of fatty acids by Rhodotorula paludigena BS15 towards product separation-free biomass refinery.</title>
        <authorList>
            <person name="Mano J."/>
            <person name="Ono H."/>
            <person name="Tanaka T."/>
            <person name="Naito K."/>
            <person name="Sushida H."/>
            <person name="Ike M."/>
            <person name="Tokuyasu K."/>
            <person name="Kitaoka M."/>
        </authorList>
    </citation>
    <scope>NUCLEOTIDE SEQUENCE [LARGE SCALE GENOMIC DNA]</scope>
    <source>
        <strain evidence="2 3">BS15</strain>
    </source>
</reference>
<evidence type="ECO:0000259" key="1">
    <source>
        <dbReference type="Pfam" id="PF13472"/>
    </source>
</evidence>
<organism evidence="2 3">
    <name type="scientific">Rhodotorula paludigena</name>
    <dbReference type="NCBI Taxonomy" id="86838"/>
    <lineage>
        <taxon>Eukaryota</taxon>
        <taxon>Fungi</taxon>
        <taxon>Dikarya</taxon>
        <taxon>Basidiomycota</taxon>
        <taxon>Pucciniomycotina</taxon>
        <taxon>Microbotryomycetes</taxon>
        <taxon>Sporidiobolales</taxon>
        <taxon>Sporidiobolaceae</taxon>
        <taxon>Rhodotorula</taxon>
    </lineage>
</organism>
<dbReference type="InterPro" id="IPR045136">
    <property type="entry name" value="Iah1-like"/>
</dbReference>
<dbReference type="InterPro" id="IPR036514">
    <property type="entry name" value="SGNH_hydro_sf"/>
</dbReference>
<proteinExistence type="predicted"/>
<dbReference type="Gene3D" id="3.40.50.1110">
    <property type="entry name" value="SGNH hydrolase"/>
    <property type="match status" value="1"/>
</dbReference>
<dbReference type="CDD" id="cd01838">
    <property type="entry name" value="Isoamyl_acetate_hydrolase_like"/>
    <property type="match status" value="1"/>
</dbReference>
<protein>
    <recommendedName>
        <fullName evidence="1">SGNH hydrolase-type esterase domain-containing protein</fullName>
    </recommendedName>
</protein>
<evidence type="ECO:0000313" key="2">
    <source>
        <dbReference type="EMBL" id="GJN88722.1"/>
    </source>
</evidence>
<dbReference type="EMBL" id="BQKY01000003">
    <property type="protein sequence ID" value="GJN88722.1"/>
    <property type="molecule type" value="Genomic_DNA"/>
</dbReference>
<keyword evidence="3" id="KW-1185">Reference proteome</keyword>
<feature type="domain" description="SGNH hydrolase-type esterase" evidence="1">
    <location>
        <begin position="12"/>
        <end position="210"/>
    </location>
</feature>
<name>A0AAV5GH90_9BASI</name>
<sequence>MPSELALDRFVCFGDSLTELSWGENGLGASLAFLYQRRLDVLNRGLSGYNSDWALPCLKKWLSPKGSDEPKTQLMTIWLGANDAVLPGEPQHVPLARYLANLRAIVALVRDPASAHHSPETSLVLVTPTPYHPEGWLDERVRRGLPRTHDRAPERTKEYADAVKRLGQELGVPVADAHTAVMDVVREVGEDRLGEFFTDGLHLNQNAYAAVVEEVKRVILSSYPEKSWEAIPMLFPHWREIPNGALGPQYATADKAVAEASAKRVDPF</sequence>
<dbReference type="AlphaFoldDB" id="A0AAV5GH90"/>
<dbReference type="SUPFAM" id="SSF52266">
    <property type="entry name" value="SGNH hydrolase"/>
    <property type="match status" value="1"/>
</dbReference>
<evidence type="ECO:0000313" key="3">
    <source>
        <dbReference type="Proteomes" id="UP001342314"/>
    </source>
</evidence>